<dbReference type="SMART" id="SM00173">
    <property type="entry name" value="RAS"/>
    <property type="match status" value="1"/>
</dbReference>
<organism evidence="2 3">
    <name type="scientific">Sphagnum jensenii</name>
    <dbReference type="NCBI Taxonomy" id="128206"/>
    <lineage>
        <taxon>Eukaryota</taxon>
        <taxon>Viridiplantae</taxon>
        <taxon>Streptophyta</taxon>
        <taxon>Embryophyta</taxon>
        <taxon>Bryophyta</taxon>
        <taxon>Sphagnophytina</taxon>
        <taxon>Sphagnopsida</taxon>
        <taxon>Sphagnales</taxon>
        <taxon>Sphagnaceae</taxon>
        <taxon>Sphagnum</taxon>
    </lineage>
</organism>
<dbReference type="PROSITE" id="PS51419">
    <property type="entry name" value="RAB"/>
    <property type="match status" value="1"/>
</dbReference>
<evidence type="ECO:0000313" key="3">
    <source>
        <dbReference type="Proteomes" id="UP001497444"/>
    </source>
</evidence>
<comment type="caution">
    <text evidence="2">The sequence shown here is derived from an EMBL/GenBank/DDBJ whole genome shotgun (WGS) entry which is preliminary data.</text>
</comment>
<gene>
    <name evidence="2" type="ORF">CSSPJE1EN1_LOCUS27558</name>
</gene>
<keyword evidence="1" id="KW-0547">Nucleotide-binding</keyword>
<accession>A0ABP0VGR9</accession>
<dbReference type="EMBL" id="CAXAQS010000572">
    <property type="protein sequence ID" value="CAK9252180.1"/>
    <property type="molecule type" value="Genomic_DNA"/>
</dbReference>
<dbReference type="PANTHER" id="PTHR47978">
    <property type="match status" value="1"/>
</dbReference>
<dbReference type="InterPro" id="IPR027417">
    <property type="entry name" value="P-loop_NTPase"/>
</dbReference>
<dbReference type="PRINTS" id="PR00449">
    <property type="entry name" value="RASTRNSFRMNG"/>
</dbReference>
<keyword evidence="3" id="KW-1185">Reference proteome</keyword>
<name>A0ABP0VGR9_9BRYO</name>
<dbReference type="Gene3D" id="3.40.50.300">
    <property type="entry name" value="P-loop containing nucleotide triphosphate hydrolases"/>
    <property type="match status" value="2"/>
</dbReference>
<dbReference type="Pfam" id="PF08477">
    <property type="entry name" value="Roc"/>
    <property type="match status" value="1"/>
</dbReference>
<sequence>MKHVDYNTLIKVCIVGDERAGKSALVFRYSDQKFLSTYIPTFGVEFAINEDNPQMQITFQLWDISGALRKVQQSAQLNSQIHDEGGYFLLRFKACDSLIANNREEAEANAAEHDMIYLETSSKEDEGVNELFDMVLREAISLRGLSFEEFNYVLK</sequence>
<dbReference type="Proteomes" id="UP001497444">
    <property type="component" value="Unassembled WGS sequence"/>
</dbReference>
<evidence type="ECO:0000313" key="2">
    <source>
        <dbReference type="EMBL" id="CAK9252180.1"/>
    </source>
</evidence>
<dbReference type="SMART" id="SM00175">
    <property type="entry name" value="RAB"/>
    <property type="match status" value="1"/>
</dbReference>
<dbReference type="SUPFAM" id="SSF52540">
    <property type="entry name" value="P-loop containing nucleoside triphosphate hydrolases"/>
    <property type="match status" value="1"/>
</dbReference>
<evidence type="ECO:0000256" key="1">
    <source>
        <dbReference type="ARBA" id="ARBA00022741"/>
    </source>
</evidence>
<protein>
    <submittedName>
        <fullName evidence="2">Uncharacterized protein</fullName>
    </submittedName>
</protein>
<proteinExistence type="predicted"/>
<reference evidence="2" key="1">
    <citation type="submission" date="2024-02" db="EMBL/GenBank/DDBJ databases">
        <authorList>
            <consortium name="ELIXIR-Norway"/>
            <consortium name="Elixir Norway"/>
        </authorList>
    </citation>
    <scope>NUCLEOTIDE SEQUENCE</scope>
</reference>